<reference evidence="5" key="2">
    <citation type="submission" date="2020-08" db="EMBL/GenBank/DDBJ databases">
        <title>Plant Genome Project.</title>
        <authorList>
            <person name="Zhang R.-G."/>
        </authorList>
    </citation>
    <scope>NUCLEOTIDE SEQUENCE</scope>
    <source>
        <strain evidence="5">Huo1</strain>
        <tissue evidence="5">Leaf</tissue>
    </source>
</reference>
<accession>A0A8X8Z860</accession>
<name>A0A8X8Z860_SALSN</name>
<feature type="region of interest" description="Disordered" evidence="3">
    <location>
        <begin position="249"/>
        <end position="275"/>
    </location>
</feature>
<keyword evidence="2" id="KW-0479">Metal-binding</keyword>
<evidence type="ECO:0000313" key="5">
    <source>
        <dbReference type="EMBL" id="KAG6394634.1"/>
    </source>
</evidence>
<reference evidence="5" key="1">
    <citation type="submission" date="2018-01" db="EMBL/GenBank/DDBJ databases">
        <authorList>
            <person name="Mao J.F."/>
        </authorList>
    </citation>
    <scope>NUCLEOTIDE SEQUENCE</scope>
    <source>
        <strain evidence="5">Huo1</strain>
        <tissue evidence="5">Leaf</tissue>
    </source>
</reference>
<sequence>MFNMWHTKARNVIERAFSVLKMRWDILRSASYYSIKVQIRLMMACFLLHNYICTVILVDPLDELIDRWDEAGGNAEEPIGQEFVDTIEATSERSMTRDAMAQAMWNLTKSNHPPSKHHVPYRYLVIWTDHWSTLGSSNMQVSGIAKPTLLGYPTKWSAHNIMNTHRKEKRYTRAIKLTWKSVSRMTQVCAERGLHVRATRDRYSLLVNVIIQLKDDYKVSAGVQPATLEIKTETKTEVILISDSTKSLQDGGERLHTRGKTKKAMSSEKSDSVCSPVMPGGTRRILFIEEGDNVVNDFRNEKRREYKDSGPDGDLIRRLENAYPLRPTKPRGDHKASPHVSSCGSSIPATWWKHYGQ</sequence>
<feature type="region of interest" description="Disordered" evidence="3">
    <location>
        <begin position="323"/>
        <end position="344"/>
    </location>
</feature>
<comment type="caution">
    <text evidence="5">The sequence shown here is derived from an EMBL/GenBank/DDBJ whole genome shotgun (WGS) entry which is preliminary data.</text>
</comment>
<evidence type="ECO:0000256" key="1">
    <source>
        <dbReference type="ARBA" id="ARBA00001968"/>
    </source>
</evidence>
<dbReference type="EMBL" id="PNBA02000017">
    <property type="protein sequence ID" value="KAG6394634.1"/>
    <property type="molecule type" value="Genomic_DNA"/>
</dbReference>
<dbReference type="InterPro" id="IPR027806">
    <property type="entry name" value="HARBI1_dom"/>
</dbReference>
<dbReference type="Proteomes" id="UP000298416">
    <property type="component" value="Unassembled WGS sequence"/>
</dbReference>
<evidence type="ECO:0000313" key="6">
    <source>
        <dbReference type="Proteomes" id="UP000298416"/>
    </source>
</evidence>
<feature type="domain" description="DDE Tnp4" evidence="4">
    <location>
        <begin position="2"/>
        <end position="50"/>
    </location>
</feature>
<dbReference type="Pfam" id="PF13359">
    <property type="entry name" value="DDE_Tnp_4"/>
    <property type="match status" value="1"/>
</dbReference>
<keyword evidence="6" id="KW-1185">Reference proteome</keyword>
<evidence type="ECO:0000256" key="2">
    <source>
        <dbReference type="ARBA" id="ARBA00022723"/>
    </source>
</evidence>
<dbReference type="GO" id="GO:0046872">
    <property type="term" value="F:metal ion binding"/>
    <property type="evidence" value="ECO:0007669"/>
    <property type="project" value="UniProtKB-KW"/>
</dbReference>
<protein>
    <recommendedName>
        <fullName evidence="4">DDE Tnp4 domain-containing protein</fullName>
    </recommendedName>
</protein>
<dbReference type="AlphaFoldDB" id="A0A8X8Z860"/>
<evidence type="ECO:0000256" key="3">
    <source>
        <dbReference type="SAM" id="MobiDB-lite"/>
    </source>
</evidence>
<evidence type="ECO:0000259" key="4">
    <source>
        <dbReference type="Pfam" id="PF13359"/>
    </source>
</evidence>
<gene>
    <name evidence="5" type="ORF">SASPL_145223</name>
</gene>
<comment type="cofactor">
    <cofactor evidence="1">
        <name>a divalent metal cation</name>
        <dbReference type="ChEBI" id="CHEBI:60240"/>
    </cofactor>
</comment>
<organism evidence="5">
    <name type="scientific">Salvia splendens</name>
    <name type="common">Scarlet sage</name>
    <dbReference type="NCBI Taxonomy" id="180675"/>
    <lineage>
        <taxon>Eukaryota</taxon>
        <taxon>Viridiplantae</taxon>
        <taxon>Streptophyta</taxon>
        <taxon>Embryophyta</taxon>
        <taxon>Tracheophyta</taxon>
        <taxon>Spermatophyta</taxon>
        <taxon>Magnoliopsida</taxon>
        <taxon>eudicotyledons</taxon>
        <taxon>Gunneridae</taxon>
        <taxon>Pentapetalae</taxon>
        <taxon>asterids</taxon>
        <taxon>lamiids</taxon>
        <taxon>Lamiales</taxon>
        <taxon>Lamiaceae</taxon>
        <taxon>Nepetoideae</taxon>
        <taxon>Mentheae</taxon>
        <taxon>Salviinae</taxon>
        <taxon>Salvia</taxon>
        <taxon>Salvia subgen. Calosphace</taxon>
        <taxon>core Calosphace</taxon>
    </lineage>
</organism>
<proteinExistence type="predicted"/>